<keyword evidence="5" id="KW-1185">Reference proteome</keyword>
<comment type="caution">
    <text evidence="4">The sequence shown here is derived from an EMBL/GenBank/DDBJ whole genome shotgun (WGS) entry which is preliminary data.</text>
</comment>
<protein>
    <recommendedName>
        <fullName evidence="2">Antitoxin</fullName>
    </recommendedName>
</protein>
<reference evidence="4 5" key="1">
    <citation type="submission" date="2024-10" db="EMBL/GenBank/DDBJ databases">
        <title>The Natural Products Discovery Center: Release of the First 8490 Sequenced Strains for Exploring Actinobacteria Biosynthetic Diversity.</title>
        <authorList>
            <person name="Kalkreuter E."/>
            <person name="Kautsar S.A."/>
            <person name="Yang D."/>
            <person name="Bader C.D."/>
            <person name="Teijaro C.N."/>
            <person name="Fluegel L."/>
            <person name="Davis C.M."/>
            <person name="Simpson J.R."/>
            <person name="Lauterbach L."/>
            <person name="Steele A.D."/>
            <person name="Gui C."/>
            <person name="Meng S."/>
            <person name="Li G."/>
            <person name="Viehrig K."/>
            <person name="Ye F."/>
            <person name="Su P."/>
            <person name="Kiefer A.F."/>
            <person name="Nichols A."/>
            <person name="Cepeda A.J."/>
            <person name="Yan W."/>
            <person name="Fan B."/>
            <person name="Jiang Y."/>
            <person name="Adhikari A."/>
            <person name="Zheng C.-J."/>
            <person name="Schuster L."/>
            <person name="Cowan T.M."/>
            <person name="Smanski M.J."/>
            <person name="Chevrette M.G."/>
            <person name="De Carvalho L.P.S."/>
            <person name="Shen B."/>
        </authorList>
    </citation>
    <scope>NUCLEOTIDE SEQUENCE [LARGE SCALE GENOMIC DNA]</scope>
    <source>
        <strain evidence="4 5">NPDC020327</strain>
    </source>
</reference>
<dbReference type="EMBL" id="JBIRWE010000001">
    <property type="protein sequence ID" value="MFI1962893.1"/>
    <property type="molecule type" value="Genomic_DNA"/>
</dbReference>
<comment type="similarity">
    <text evidence="1 2">Belongs to the phD/YefM antitoxin family.</text>
</comment>
<accession>A0ABW7UQ02</accession>
<dbReference type="NCBIfam" id="TIGR01552">
    <property type="entry name" value="phd_fam"/>
    <property type="match status" value="1"/>
</dbReference>
<feature type="region of interest" description="Disordered" evidence="3">
    <location>
        <begin position="72"/>
        <end position="92"/>
    </location>
</feature>
<evidence type="ECO:0000256" key="3">
    <source>
        <dbReference type="SAM" id="MobiDB-lite"/>
    </source>
</evidence>
<organism evidence="4 5">
    <name type="scientific">Streptomyces pathocidini</name>
    <dbReference type="NCBI Taxonomy" id="1650571"/>
    <lineage>
        <taxon>Bacteria</taxon>
        <taxon>Bacillati</taxon>
        <taxon>Actinomycetota</taxon>
        <taxon>Actinomycetes</taxon>
        <taxon>Kitasatosporales</taxon>
        <taxon>Streptomycetaceae</taxon>
        <taxon>Streptomyces</taxon>
    </lineage>
</organism>
<comment type="function">
    <text evidence="2">Antitoxin component of a type II toxin-antitoxin (TA) system.</text>
</comment>
<name>A0ABW7UQ02_9ACTN</name>
<evidence type="ECO:0000313" key="4">
    <source>
        <dbReference type="EMBL" id="MFI1962893.1"/>
    </source>
</evidence>
<proteinExistence type="inferred from homology"/>
<sequence>METTAREFNQNPSQVLAAAARGKTVTITDNGVAVARMVPIDQDIPPYPTDPMGSIDLPDLTLPDLTNEGIEDALKGMKTPRVDNADRGSAKA</sequence>
<dbReference type="Proteomes" id="UP001611548">
    <property type="component" value="Unassembled WGS sequence"/>
</dbReference>
<dbReference type="InterPro" id="IPR006442">
    <property type="entry name" value="Antitoxin_Phd/YefM"/>
</dbReference>
<dbReference type="RefSeq" id="WP_055473736.1">
    <property type="nucleotide sequence ID" value="NZ_JBIRWE010000001.1"/>
</dbReference>
<dbReference type="Pfam" id="PF02604">
    <property type="entry name" value="PhdYeFM_antitox"/>
    <property type="match status" value="1"/>
</dbReference>
<evidence type="ECO:0000313" key="5">
    <source>
        <dbReference type="Proteomes" id="UP001611548"/>
    </source>
</evidence>
<evidence type="ECO:0000256" key="1">
    <source>
        <dbReference type="ARBA" id="ARBA00009981"/>
    </source>
</evidence>
<dbReference type="SUPFAM" id="SSF143120">
    <property type="entry name" value="YefM-like"/>
    <property type="match status" value="1"/>
</dbReference>
<evidence type="ECO:0000256" key="2">
    <source>
        <dbReference type="RuleBase" id="RU362080"/>
    </source>
</evidence>
<gene>
    <name evidence="4" type="ORF">ACH429_01885</name>
</gene>
<dbReference type="InterPro" id="IPR036165">
    <property type="entry name" value="YefM-like_sf"/>
</dbReference>